<reference evidence="3" key="1">
    <citation type="submission" date="2014-03" db="EMBL/GenBank/DDBJ databases">
        <authorList>
            <person name="Aksoy S."/>
            <person name="Warren W."/>
            <person name="Wilson R.K."/>
        </authorList>
    </citation>
    <scope>NUCLEOTIDE SEQUENCE [LARGE SCALE GENOMIC DNA]</scope>
    <source>
        <strain evidence="3">IAEA</strain>
    </source>
</reference>
<dbReference type="VEuPathDB" id="VectorBase:GPAI013156"/>
<dbReference type="EnsemblMetazoa" id="GPAI013156-RA">
    <property type="protein sequence ID" value="GPAI013156-PA"/>
    <property type="gene ID" value="GPAI013156"/>
</dbReference>
<keyword evidence="1" id="KW-1133">Transmembrane helix</keyword>
<reference evidence="2" key="2">
    <citation type="submission" date="2020-05" db="UniProtKB">
        <authorList>
            <consortium name="EnsemblMetazoa"/>
        </authorList>
    </citation>
    <scope>IDENTIFICATION</scope>
    <source>
        <strain evidence="2">IAEA</strain>
    </source>
</reference>
<dbReference type="AlphaFoldDB" id="A0A1A9ZFP2"/>
<proteinExistence type="predicted"/>
<protein>
    <submittedName>
        <fullName evidence="2">Uncharacterized protein</fullName>
    </submittedName>
</protein>
<keyword evidence="1" id="KW-0812">Transmembrane</keyword>
<dbReference type="Proteomes" id="UP000092445">
    <property type="component" value="Unassembled WGS sequence"/>
</dbReference>
<evidence type="ECO:0000313" key="2">
    <source>
        <dbReference type="EnsemblMetazoa" id="GPAI013156-PA"/>
    </source>
</evidence>
<organism evidence="2 3">
    <name type="scientific">Glossina pallidipes</name>
    <name type="common">Tsetse fly</name>
    <dbReference type="NCBI Taxonomy" id="7398"/>
    <lineage>
        <taxon>Eukaryota</taxon>
        <taxon>Metazoa</taxon>
        <taxon>Ecdysozoa</taxon>
        <taxon>Arthropoda</taxon>
        <taxon>Hexapoda</taxon>
        <taxon>Insecta</taxon>
        <taxon>Pterygota</taxon>
        <taxon>Neoptera</taxon>
        <taxon>Endopterygota</taxon>
        <taxon>Diptera</taxon>
        <taxon>Brachycera</taxon>
        <taxon>Muscomorpha</taxon>
        <taxon>Hippoboscoidea</taxon>
        <taxon>Glossinidae</taxon>
        <taxon>Glossina</taxon>
    </lineage>
</organism>
<keyword evidence="1" id="KW-0472">Membrane</keyword>
<accession>A0A1A9ZFP2</accession>
<name>A0A1A9ZFP2_GLOPL</name>
<evidence type="ECO:0000313" key="3">
    <source>
        <dbReference type="Proteomes" id="UP000092445"/>
    </source>
</evidence>
<feature type="transmembrane region" description="Helical" evidence="1">
    <location>
        <begin position="51"/>
        <end position="70"/>
    </location>
</feature>
<evidence type="ECO:0000256" key="1">
    <source>
        <dbReference type="SAM" id="Phobius"/>
    </source>
</evidence>
<sequence>MVQKSGFQNILFNASQHFKGLRLESSKIFDFPDEAKLNDESLYLPNITDKFLAFVVISKAVLFSCFYFLLENWKTGKYPKSERNTFNRAGNVEVRIRNLAMYSAQPEASFYDKLATKCCANRNDRLNTRRILGLEFPFMCGYDDMCRPVLSTETFRMINFFDLTPITSSRCHRRFAVSTGASLNYQGSFI</sequence>
<keyword evidence="3" id="KW-1185">Reference proteome</keyword>